<accession>A0A3S5YCR0</accession>
<dbReference type="GeneID" id="57580025"/>
<dbReference type="GO" id="GO:0016491">
    <property type="term" value="F:oxidoreductase activity"/>
    <property type="evidence" value="ECO:0007669"/>
    <property type="project" value="UniProtKB-KW"/>
</dbReference>
<name>A0A3S5YCR0_RHOH1</name>
<dbReference type="Pfam" id="PF13561">
    <property type="entry name" value="adh_short_C2"/>
    <property type="match status" value="1"/>
</dbReference>
<dbReference type="EMBL" id="FN563149">
    <property type="protein sequence ID" value="CBH50366.1"/>
    <property type="molecule type" value="Genomic_DNA"/>
</dbReference>
<dbReference type="PRINTS" id="PR00080">
    <property type="entry name" value="SDRFAMILY"/>
</dbReference>
<dbReference type="Proteomes" id="UP001154400">
    <property type="component" value="Chromosome"/>
</dbReference>
<protein>
    <submittedName>
        <fullName evidence="3">Short chain dehydrogenase</fullName>
    </submittedName>
</protein>
<comment type="similarity">
    <text evidence="1">Belongs to the short-chain dehydrogenases/reductases (SDR) family.</text>
</comment>
<evidence type="ECO:0000256" key="1">
    <source>
        <dbReference type="ARBA" id="ARBA00006484"/>
    </source>
</evidence>
<evidence type="ECO:0000256" key="2">
    <source>
        <dbReference type="ARBA" id="ARBA00023002"/>
    </source>
</evidence>
<dbReference type="InterPro" id="IPR036291">
    <property type="entry name" value="NAD(P)-bd_dom_sf"/>
</dbReference>
<keyword evidence="2" id="KW-0560">Oxidoreductase</keyword>
<dbReference type="InterPro" id="IPR020904">
    <property type="entry name" value="Sc_DH/Rdtase_CS"/>
</dbReference>
<dbReference type="SUPFAM" id="SSF51735">
    <property type="entry name" value="NAD(P)-binding Rossmann-fold domains"/>
    <property type="match status" value="1"/>
</dbReference>
<dbReference type="PANTHER" id="PTHR24321:SF8">
    <property type="entry name" value="ESTRADIOL 17-BETA-DEHYDROGENASE 8-RELATED"/>
    <property type="match status" value="1"/>
</dbReference>
<evidence type="ECO:0000313" key="4">
    <source>
        <dbReference type="Proteomes" id="UP000006892"/>
    </source>
</evidence>
<dbReference type="AlphaFoldDB" id="A0A3S5YCR0"/>
<dbReference type="InterPro" id="IPR002347">
    <property type="entry name" value="SDR_fam"/>
</dbReference>
<reference evidence="3" key="1">
    <citation type="journal article" date="2010" name="PLoS Genet.">
        <title>The genome of a pathogenic rhodococcus: cooptive virulence underpinned by key gene acquisitions.</title>
        <authorList>
            <person name="Letek M."/>
            <person name="Gonzalez P."/>
            <person name="Macarthur I."/>
            <person name="Rodriguez H."/>
            <person name="Freeman T.C."/>
            <person name="Valero-Rello A."/>
            <person name="Blanco M."/>
            <person name="Buckley T."/>
            <person name="Cherevach I."/>
            <person name="Fahey R."/>
            <person name="Hapeshi A."/>
            <person name="Holdstock J."/>
            <person name="Leadon D."/>
            <person name="Navas J."/>
            <person name="Ocampo A."/>
            <person name="Quail M.A."/>
            <person name="Sanders M."/>
            <person name="Scortti M.M."/>
            <person name="Prescott J.F."/>
            <person name="Fogarty U."/>
            <person name="Meijer W.G."/>
            <person name="Parkhill J."/>
            <person name="Bentley S.D."/>
            <person name="Vazquez-Boland J.A."/>
        </authorList>
    </citation>
    <scope>NUCLEOTIDE SEQUENCE [LARGE SCALE GENOMIC DNA]</scope>
    <source>
        <strain evidence="3 4">103S</strain>
    </source>
</reference>
<organism evidence="3">
    <name type="scientific">Rhodococcus hoagii (strain 103S)</name>
    <name type="common">Rhodococcus equi</name>
    <dbReference type="NCBI Taxonomy" id="685727"/>
    <lineage>
        <taxon>Bacteria</taxon>
        <taxon>Bacillati</taxon>
        <taxon>Actinomycetota</taxon>
        <taxon>Actinomycetes</taxon>
        <taxon>Mycobacteriales</taxon>
        <taxon>Nocardiaceae</taxon>
        <taxon>Prescottella</taxon>
    </lineage>
</organism>
<dbReference type="RefSeq" id="WP_013417448.1">
    <property type="nucleotide sequence ID" value="NC_014659.1"/>
</dbReference>
<dbReference type="CDD" id="cd05233">
    <property type="entry name" value="SDR_c"/>
    <property type="match status" value="1"/>
</dbReference>
<dbReference type="FunFam" id="3.40.50.720:FF:000084">
    <property type="entry name" value="Short-chain dehydrogenase reductase"/>
    <property type="match status" value="1"/>
</dbReference>
<proteinExistence type="inferred from homology"/>
<dbReference type="KEGG" id="req:REQ_44030"/>
<dbReference type="PANTHER" id="PTHR24321">
    <property type="entry name" value="DEHYDROGENASES, SHORT CHAIN"/>
    <property type="match status" value="1"/>
</dbReference>
<dbReference type="Gene3D" id="3.40.50.720">
    <property type="entry name" value="NAD(P)-binding Rossmann-like Domain"/>
    <property type="match status" value="1"/>
</dbReference>
<gene>
    <name evidence="3" type="ordered locus">REQ_44030</name>
</gene>
<dbReference type="PROSITE" id="PS00061">
    <property type="entry name" value="ADH_SHORT"/>
    <property type="match status" value="1"/>
</dbReference>
<sequence length="267" mass="27741">MSDNTFDGERFAGRVAVVTGAASGIGAAVAKRLIGEGASVVGIDIATDALAVLEKELGEKFVGATADVTAEDQVAAAVAVAVERFGALDLAFNVAGAARGGMILDLEESDWDFTVDLVQKGVFLSTKHEARHMVANERGGAIVNIASFNARMPMMGGSPYVTGKAGVEMFSKNAALELSQHGIRVNAVLPGLVDTPLVAGVTGWEPLLNGFVERIPMGRPATPEEIAAPCLYLASDDATYITGASLMVDGGWQVSNYPDVMKLVTGR</sequence>
<evidence type="ECO:0000313" key="3">
    <source>
        <dbReference type="EMBL" id="CBH50366.1"/>
    </source>
</evidence>
<dbReference type="PRINTS" id="PR00081">
    <property type="entry name" value="GDHRDH"/>
</dbReference>